<dbReference type="GO" id="GO:0046677">
    <property type="term" value="P:response to antibiotic"/>
    <property type="evidence" value="ECO:0007669"/>
    <property type="project" value="UniProtKB-KW"/>
</dbReference>
<keyword evidence="6" id="KW-1185">Reference proteome</keyword>
<dbReference type="InterPro" id="IPR006597">
    <property type="entry name" value="Sel1-like"/>
</dbReference>
<dbReference type="OrthoDB" id="9816559at2"/>
<dbReference type="InterPro" id="IPR019734">
    <property type="entry name" value="TPR_rpt"/>
</dbReference>
<dbReference type="Proteomes" id="UP000003107">
    <property type="component" value="Unassembled WGS sequence"/>
</dbReference>
<evidence type="ECO:0000256" key="1">
    <source>
        <dbReference type="ARBA" id="ARBA00001526"/>
    </source>
</evidence>
<dbReference type="PANTHER" id="PTHR43628:SF1">
    <property type="entry name" value="CHITIN SYNTHASE REGULATORY FACTOR 2-RELATED"/>
    <property type="match status" value="1"/>
</dbReference>
<dbReference type="GO" id="GO:0008800">
    <property type="term" value="F:beta-lactamase activity"/>
    <property type="evidence" value="ECO:0007669"/>
    <property type="project" value="UniProtKB-EC"/>
</dbReference>
<keyword evidence="3" id="KW-1015">Disulfide bond</keyword>
<dbReference type="STRING" id="553219.CAMSH0001_0070"/>
<dbReference type="Pfam" id="PF08238">
    <property type="entry name" value="Sel1"/>
    <property type="match status" value="4"/>
</dbReference>
<keyword evidence="4" id="KW-0046">Antibiotic resistance</keyword>
<evidence type="ECO:0000256" key="2">
    <source>
        <dbReference type="ARBA" id="ARBA00012865"/>
    </source>
</evidence>
<sequence>MKKTVITLCAFAITAAFGLSNEDYDKFIVLDDSGKYKEALAFIKPKADSGDARAVTLVGYLYEVRMSNIGEGVKWYKKAMGLNDSLAHSNMARIYYRMTDYKLAAQTLEKASKLGDTGADATLGNMYLNGIHFKKDYKKALVYIQIGNMYLNGIHFKKDYKKALVYIQKGVADDDPQALTDLAICYENSYGVARDMDKAIEFYKRGAAQGNEYAKRALERLQ</sequence>
<protein>
    <recommendedName>
        <fullName evidence="2">beta-lactamase</fullName>
        <ecNumber evidence="2">3.5.2.6</ecNumber>
    </recommendedName>
</protein>
<evidence type="ECO:0000256" key="4">
    <source>
        <dbReference type="ARBA" id="ARBA00023251"/>
    </source>
</evidence>
<dbReference type="InterPro" id="IPR052945">
    <property type="entry name" value="Mitotic_Regulator"/>
</dbReference>
<dbReference type="AlphaFoldDB" id="C6RIX4"/>
<evidence type="ECO:0000313" key="6">
    <source>
        <dbReference type="Proteomes" id="UP000003107"/>
    </source>
</evidence>
<dbReference type="eggNOG" id="COG0790">
    <property type="taxonomic scope" value="Bacteria"/>
</dbReference>
<dbReference type="InterPro" id="IPR011990">
    <property type="entry name" value="TPR-like_helical_dom_sf"/>
</dbReference>
<accession>C6RIX4</accession>
<dbReference type="SUPFAM" id="SSF81901">
    <property type="entry name" value="HCP-like"/>
    <property type="match status" value="1"/>
</dbReference>
<dbReference type="EMBL" id="ACVQ01000033">
    <property type="protein sequence ID" value="EET78555.1"/>
    <property type="molecule type" value="Genomic_DNA"/>
</dbReference>
<dbReference type="Pfam" id="PF13176">
    <property type="entry name" value="TPR_7"/>
    <property type="match status" value="1"/>
</dbReference>
<gene>
    <name evidence="5" type="ORF">CAMSH0001_0070</name>
</gene>
<proteinExistence type="predicted"/>
<dbReference type="EC" id="3.5.2.6" evidence="2"/>
<dbReference type="GeneID" id="60991417"/>
<comment type="catalytic activity">
    <reaction evidence="1">
        <text>a beta-lactam + H2O = a substituted beta-amino acid</text>
        <dbReference type="Rhea" id="RHEA:20401"/>
        <dbReference type="ChEBI" id="CHEBI:15377"/>
        <dbReference type="ChEBI" id="CHEBI:35627"/>
        <dbReference type="ChEBI" id="CHEBI:140347"/>
        <dbReference type="EC" id="3.5.2.6"/>
    </reaction>
</comment>
<comment type="caution">
    <text evidence="5">The sequence shown here is derived from an EMBL/GenBank/DDBJ whole genome shotgun (WGS) entry which is preliminary data.</text>
</comment>
<evidence type="ECO:0000313" key="5">
    <source>
        <dbReference type="EMBL" id="EET78555.1"/>
    </source>
</evidence>
<name>C6RIX4_9BACT</name>
<dbReference type="Gene3D" id="1.25.40.10">
    <property type="entry name" value="Tetratricopeptide repeat domain"/>
    <property type="match status" value="2"/>
</dbReference>
<dbReference type="SMART" id="SM00671">
    <property type="entry name" value="SEL1"/>
    <property type="match status" value="4"/>
</dbReference>
<dbReference type="PANTHER" id="PTHR43628">
    <property type="entry name" value="ACTIVATOR OF C KINASE PROTEIN 1-RELATED"/>
    <property type="match status" value="1"/>
</dbReference>
<reference evidence="5 6" key="1">
    <citation type="submission" date="2009-07" db="EMBL/GenBank/DDBJ databases">
        <authorList>
            <person name="Madupu R."/>
            <person name="Sebastian Y."/>
            <person name="Durkin A.S."/>
            <person name="Torralba M."/>
            <person name="Methe B."/>
            <person name="Sutton G.G."/>
            <person name="Strausberg R.L."/>
            <person name="Nelson K.E."/>
        </authorList>
    </citation>
    <scope>NUCLEOTIDE SEQUENCE [LARGE SCALE GENOMIC DNA]</scope>
    <source>
        <strain evidence="5 6">RM3277</strain>
    </source>
</reference>
<dbReference type="RefSeq" id="WP_004321624.1">
    <property type="nucleotide sequence ID" value="NZ_ACVQ01000033.1"/>
</dbReference>
<evidence type="ECO:0000256" key="3">
    <source>
        <dbReference type="ARBA" id="ARBA00023157"/>
    </source>
</evidence>
<organism evidence="5 6">
    <name type="scientific">Campylobacter showae RM3277</name>
    <dbReference type="NCBI Taxonomy" id="553219"/>
    <lineage>
        <taxon>Bacteria</taxon>
        <taxon>Pseudomonadati</taxon>
        <taxon>Campylobacterota</taxon>
        <taxon>Epsilonproteobacteria</taxon>
        <taxon>Campylobacterales</taxon>
        <taxon>Campylobacteraceae</taxon>
        <taxon>Campylobacter</taxon>
    </lineage>
</organism>